<dbReference type="InterPro" id="IPR002937">
    <property type="entry name" value="Amino_oxidase"/>
</dbReference>
<dbReference type="STRING" id="44941.A0A397W3N2"/>
<feature type="domain" description="Amine oxidase" evidence="1">
    <location>
        <begin position="19"/>
        <end position="445"/>
    </location>
</feature>
<proteinExistence type="predicted"/>
<dbReference type="SUPFAM" id="SSF51905">
    <property type="entry name" value="FAD/NAD(P)-binding domain"/>
    <property type="match status" value="1"/>
</dbReference>
<dbReference type="Gene3D" id="3.50.50.60">
    <property type="entry name" value="FAD/NAD(P)-binding domain"/>
    <property type="match status" value="1"/>
</dbReference>
<dbReference type="Pfam" id="PF01593">
    <property type="entry name" value="Amino_oxidase"/>
    <property type="match status" value="1"/>
</dbReference>
<name>A0A397W3N2_9GLOM</name>
<dbReference type="Proteomes" id="UP000266673">
    <property type="component" value="Unassembled WGS sequence"/>
</dbReference>
<evidence type="ECO:0000313" key="3">
    <source>
        <dbReference type="Proteomes" id="UP000266673"/>
    </source>
</evidence>
<dbReference type="PANTHER" id="PTHR42923:SF17">
    <property type="entry name" value="AMINE OXIDASE DOMAIN-CONTAINING PROTEIN"/>
    <property type="match status" value="1"/>
</dbReference>
<reference evidence="2 3" key="1">
    <citation type="submission" date="2018-06" db="EMBL/GenBank/DDBJ databases">
        <title>Comparative genomics reveals the genomic features of Rhizophagus irregularis, R. cerebriforme, R. diaphanum and Gigaspora rosea, and their symbiotic lifestyle signature.</title>
        <authorList>
            <person name="Morin E."/>
            <person name="San Clemente H."/>
            <person name="Chen E.C.H."/>
            <person name="De La Providencia I."/>
            <person name="Hainaut M."/>
            <person name="Kuo A."/>
            <person name="Kohler A."/>
            <person name="Murat C."/>
            <person name="Tang N."/>
            <person name="Roy S."/>
            <person name="Loubradou J."/>
            <person name="Henrissat B."/>
            <person name="Grigoriev I.V."/>
            <person name="Corradi N."/>
            <person name="Roux C."/>
            <person name="Martin F.M."/>
        </authorList>
    </citation>
    <scope>NUCLEOTIDE SEQUENCE [LARGE SCALE GENOMIC DNA]</scope>
    <source>
        <strain evidence="2 3">DAOM 194757</strain>
    </source>
</reference>
<dbReference type="GO" id="GO:0016491">
    <property type="term" value="F:oxidoreductase activity"/>
    <property type="evidence" value="ECO:0007669"/>
    <property type="project" value="InterPro"/>
</dbReference>
<dbReference type="PANTHER" id="PTHR42923">
    <property type="entry name" value="PROTOPORPHYRINOGEN OXIDASE"/>
    <property type="match status" value="1"/>
</dbReference>
<dbReference type="InterPro" id="IPR050464">
    <property type="entry name" value="Zeta_carotene_desat/Oxidored"/>
</dbReference>
<gene>
    <name evidence="2" type="ORF">C2G38_1954196</name>
</gene>
<keyword evidence="3" id="KW-1185">Reference proteome</keyword>
<evidence type="ECO:0000313" key="2">
    <source>
        <dbReference type="EMBL" id="RIB26893.1"/>
    </source>
</evidence>
<organism evidence="2 3">
    <name type="scientific">Gigaspora rosea</name>
    <dbReference type="NCBI Taxonomy" id="44941"/>
    <lineage>
        <taxon>Eukaryota</taxon>
        <taxon>Fungi</taxon>
        <taxon>Fungi incertae sedis</taxon>
        <taxon>Mucoromycota</taxon>
        <taxon>Glomeromycotina</taxon>
        <taxon>Glomeromycetes</taxon>
        <taxon>Diversisporales</taxon>
        <taxon>Gigasporaceae</taxon>
        <taxon>Gigaspora</taxon>
    </lineage>
</organism>
<comment type="caution">
    <text evidence="2">The sequence shown here is derived from an EMBL/GenBank/DDBJ whole genome shotgun (WGS) entry which is preliminary data.</text>
</comment>
<accession>A0A397W3N2</accession>
<evidence type="ECO:0000259" key="1">
    <source>
        <dbReference type="Pfam" id="PF01593"/>
    </source>
</evidence>
<dbReference type="OrthoDB" id="5977668at2759"/>
<dbReference type="InterPro" id="IPR036188">
    <property type="entry name" value="FAD/NAD-bd_sf"/>
</dbReference>
<dbReference type="EMBL" id="QKWP01000118">
    <property type="protein sequence ID" value="RIB26893.1"/>
    <property type="molecule type" value="Genomic_DNA"/>
</dbReference>
<dbReference type="AlphaFoldDB" id="A0A397W3N2"/>
<protein>
    <recommendedName>
        <fullName evidence="1">Amine oxidase domain-containing protein</fullName>
    </recommendedName>
</protein>
<sequence>MSSIQNQKPKRIAVIGSGISGLGSAWLLSEHSPHDVVLYEQNDYIGGHTHTVDYIVPTTKSSANPKSIPVDTGFIVFNPLTYPNLIKFFKHKNIEFMKSEMSFSFSKNHGEFEWSGKNLFSVFAQPKNLLNIDMWKMLYDILRFNFHATELLNLPDDHPEKQLSLGEYLDLYQYSTSFRNNYLLPMTAAIWSTPPEKCTLNFPVLTLIQFMHNHCLLQVLNRIDWLTVKDGSRKYVESIISNLKDVRLSTQVVSITREPSDSSDPTSSPIITIIDNKGRRETFDHVIFATHADQALKILGDQATEEEIRILGNVQFSKNRAVLHSDLSLMPTSRLAFSSWNYLSNSSKDVNEVSLTYSMNILQSIDESSYGPVLVSLNPLWDPDPSKLFDSWIYEHPQYTPTTIASQKALSNIQNLSHLQTSFAGAWTNYGFHEDGFTSGIKVAMEHLGAECPFEIIDATYIRGKQVELTTVEKFQKRLWNGVEWSITYSKPLVIVGFTIASVYLQQAFKLARNISHDQTKTE</sequence>